<comment type="caution">
    <text evidence="1">The sequence shown here is derived from an EMBL/GenBank/DDBJ whole genome shotgun (WGS) entry which is preliminary data.</text>
</comment>
<proteinExistence type="predicted"/>
<gene>
    <name evidence="1" type="ORF">FB559_4252</name>
</gene>
<organism evidence="1 2">
    <name type="scientific">Actinoallomurus bryophytorum</name>
    <dbReference type="NCBI Taxonomy" id="1490222"/>
    <lineage>
        <taxon>Bacteria</taxon>
        <taxon>Bacillati</taxon>
        <taxon>Actinomycetota</taxon>
        <taxon>Actinomycetes</taxon>
        <taxon>Streptosporangiales</taxon>
        <taxon>Thermomonosporaceae</taxon>
        <taxon>Actinoallomurus</taxon>
    </lineage>
</organism>
<dbReference type="Proteomes" id="UP000316096">
    <property type="component" value="Unassembled WGS sequence"/>
</dbReference>
<sequence>MTTSTLMARPDRWAIMVCGTRRLVGVRTPRRRDHLHRCALPRSVPESEAPAEALAGRIFGCRTLLQVCIMSRMPSRNRHLPRGQSWPLTLTDLIDGLGDAYSLVKRPSFHTGMVPDVVLTVRWTPAQSFDYGMGGIHPDAVGIDVVVRPVRSSDRLAARSLLRSRGLPRLREWVERTQTAAETWTSRGRYAYWSYAEDELHFAGDRPE</sequence>
<evidence type="ECO:0000313" key="1">
    <source>
        <dbReference type="EMBL" id="TQL98625.1"/>
    </source>
</evidence>
<dbReference type="EMBL" id="VFOZ01000001">
    <property type="protein sequence ID" value="TQL98625.1"/>
    <property type="molecule type" value="Genomic_DNA"/>
</dbReference>
<evidence type="ECO:0000313" key="2">
    <source>
        <dbReference type="Proteomes" id="UP000316096"/>
    </source>
</evidence>
<keyword evidence="2" id="KW-1185">Reference proteome</keyword>
<accession>A0A543CNE8</accession>
<protein>
    <submittedName>
        <fullName evidence="1">Uncharacterized protein</fullName>
    </submittedName>
</protein>
<reference evidence="1 2" key="1">
    <citation type="submission" date="2019-06" db="EMBL/GenBank/DDBJ databases">
        <title>Sequencing the genomes of 1000 actinobacteria strains.</title>
        <authorList>
            <person name="Klenk H.-P."/>
        </authorList>
    </citation>
    <scope>NUCLEOTIDE SEQUENCE [LARGE SCALE GENOMIC DNA]</scope>
    <source>
        <strain evidence="1 2">DSM 102200</strain>
    </source>
</reference>
<name>A0A543CNE8_9ACTN</name>
<dbReference type="AlphaFoldDB" id="A0A543CNE8"/>